<proteinExistence type="predicted"/>
<keyword evidence="4" id="KW-0808">Transferase</keyword>
<accession>A0A1I5B8X1</accession>
<keyword evidence="5" id="KW-1185">Reference proteome</keyword>
<dbReference type="CDD" id="cd17546">
    <property type="entry name" value="REC_hyHK_CKI1_RcsC-like"/>
    <property type="match status" value="1"/>
</dbReference>
<name>A0A1I5B8X1_9NEIS</name>
<dbReference type="InterPro" id="IPR001789">
    <property type="entry name" value="Sig_transdc_resp-reg_receiver"/>
</dbReference>
<gene>
    <name evidence="4" type="ORF">SAMN05660284_02099</name>
</gene>
<dbReference type="GO" id="GO:0000160">
    <property type="term" value="P:phosphorelay signal transduction system"/>
    <property type="evidence" value="ECO:0007669"/>
    <property type="project" value="InterPro"/>
</dbReference>
<dbReference type="Gene3D" id="3.60.40.10">
    <property type="entry name" value="PPM-type phosphatase domain"/>
    <property type="match status" value="1"/>
</dbReference>
<dbReference type="Gene3D" id="3.30.565.10">
    <property type="entry name" value="Histidine kinase-like ATPase, C-terminal domain"/>
    <property type="match status" value="1"/>
</dbReference>
<sequence>MRILVVDDTEAMLLLMTRFVGALGHEAIPARNGLEAVEVWRKERPELVLMDIMMPVMSGPEAAVVIKDEAGETWVPIVFVTGVGEENTLAEAIERAADDYIHKPVNFRVLEAKLKAFGRTLELNRKVREQSAKLADYYDRAEEEKRVVRHLMEQMVNADRLADPSLEYWLTPAESLSGDLIAAARTPGTILHVMLADGIGHGITAALNVLPLTQPFYSMTEKGYAIPDILVEMNDKIRQVLPVGRFVAVTLLAINEIDGCIEIWNGGMPELQVLNRAGEVVHACKSFSLPLGVVPSHVMDFMPERFYFSEPGYVLAYSDGLIEARNAQGQEFGLSRLMERLQGSDAAARMHSVQQSFADFLGGLPHHDDVSMVLASFGEKRCVPTQVAVSGEAATIASRLPSVAAEDEDVLWRYTLILGANELKYVNTVPFMMSFVSSIHELARNASDIFLILNELFVNALDHGVLGLESTLKNGADGMEQYLLERVRRLSDLQEGRIEIDLIGLQQETGHVLRVCVKDSGAGFDWQRIRERDPLKQAYGRGIALVQSLCVSLQYHGSGNEAIAYYVPHNA</sequence>
<dbReference type="InterPro" id="IPR011006">
    <property type="entry name" value="CheY-like_superfamily"/>
</dbReference>
<dbReference type="Proteomes" id="UP000242869">
    <property type="component" value="Unassembled WGS sequence"/>
</dbReference>
<dbReference type="GO" id="GO:0016301">
    <property type="term" value="F:kinase activity"/>
    <property type="evidence" value="ECO:0007669"/>
    <property type="project" value="UniProtKB-KW"/>
</dbReference>
<dbReference type="PANTHER" id="PTHR43156:SF2">
    <property type="entry name" value="STAGE II SPORULATION PROTEIN E"/>
    <property type="match status" value="1"/>
</dbReference>
<dbReference type="InterPro" id="IPR052016">
    <property type="entry name" value="Bact_Sigma-Reg"/>
</dbReference>
<dbReference type="InterPro" id="IPR036457">
    <property type="entry name" value="PPM-type-like_dom_sf"/>
</dbReference>
<dbReference type="CDD" id="cd16936">
    <property type="entry name" value="HATPase_RsbW-like"/>
    <property type="match status" value="1"/>
</dbReference>
<dbReference type="STRING" id="83765.SAMN05660284_02099"/>
<feature type="modified residue" description="4-aspartylphosphate" evidence="2">
    <location>
        <position position="51"/>
    </location>
</feature>
<feature type="domain" description="Response regulatory" evidence="3">
    <location>
        <begin position="2"/>
        <end position="118"/>
    </location>
</feature>
<dbReference type="SUPFAM" id="SSF55874">
    <property type="entry name" value="ATPase domain of HSP90 chaperone/DNA topoisomerase II/histidine kinase"/>
    <property type="match status" value="1"/>
</dbReference>
<dbReference type="InterPro" id="IPR001932">
    <property type="entry name" value="PPM-type_phosphatase-like_dom"/>
</dbReference>
<dbReference type="SUPFAM" id="SSF52172">
    <property type="entry name" value="CheY-like"/>
    <property type="match status" value="1"/>
</dbReference>
<dbReference type="InterPro" id="IPR036890">
    <property type="entry name" value="HATPase_C_sf"/>
</dbReference>
<reference evidence="5" key="1">
    <citation type="submission" date="2016-10" db="EMBL/GenBank/DDBJ databases">
        <authorList>
            <person name="Varghese N."/>
            <person name="Submissions S."/>
        </authorList>
    </citation>
    <scope>NUCLEOTIDE SEQUENCE [LARGE SCALE GENOMIC DNA]</scope>
    <source>
        <strain evidence="5">DSM 6150</strain>
    </source>
</reference>
<evidence type="ECO:0000256" key="2">
    <source>
        <dbReference type="PROSITE-ProRule" id="PRU00169"/>
    </source>
</evidence>
<dbReference type="Pfam" id="PF00072">
    <property type="entry name" value="Response_reg"/>
    <property type="match status" value="1"/>
</dbReference>
<keyword evidence="2" id="KW-0597">Phosphoprotein</keyword>
<organism evidence="4 5">
    <name type="scientific">Formivibrio citricus</name>
    <dbReference type="NCBI Taxonomy" id="83765"/>
    <lineage>
        <taxon>Bacteria</taxon>
        <taxon>Pseudomonadati</taxon>
        <taxon>Pseudomonadota</taxon>
        <taxon>Betaproteobacteria</taxon>
        <taxon>Neisseriales</taxon>
        <taxon>Chitinibacteraceae</taxon>
        <taxon>Formivibrio</taxon>
    </lineage>
</organism>
<dbReference type="EMBL" id="FOVE01000015">
    <property type="protein sequence ID" value="SFN71070.1"/>
    <property type="molecule type" value="Genomic_DNA"/>
</dbReference>
<dbReference type="AlphaFoldDB" id="A0A1I5B8X1"/>
<dbReference type="PROSITE" id="PS50110">
    <property type="entry name" value="RESPONSE_REGULATORY"/>
    <property type="match status" value="1"/>
</dbReference>
<evidence type="ECO:0000313" key="5">
    <source>
        <dbReference type="Proteomes" id="UP000242869"/>
    </source>
</evidence>
<dbReference type="SMART" id="SM00331">
    <property type="entry name" value="PP2C_SIG"/>
    <property type="match status" value="1"/>
</dbReference>
<dbReference type="GO" id="GO:0016791">
    <property type="term" value="F:phosphatase activity"/>
    <property type="evidence" value="ECO:0007669"/>
    <property type="project" value="TreeGrafter"/>
</dbReference>
<evidence type="ECO:0000259" key="3">
    <source>
        <dbReference type="PROSITE" id="PS50110"/>
    </source>
</evidence>
<protein>
    <submittedName>
        <fullName evidence="4">Histidine kinase-like ATPase domain-containing protein</fullName>
    </submittedName>
</protein>
<dbReference type="SMART" id="SM00448">
    <property type="entry name" value="REC"/>
    <property type="match status" value="1"/>
</dbReference>
<dbReference type="Pfam" id="PF07228">
    <property type="entry name" value="SpoIIE"/>
    <property type="match status" value="1"/>
</dbReference>
<dbReference type="Pfam" id="PF13581">
    <property type="entry name" value="HATPase_c_2"/>
    <property type="match status" value="1"/>
</dbReference>
<evidence type="ECO:0000313" key="4">
    <source>
        <dbReference type="EMBL" id="SFN71070.1"/>
    </source>
</evidence>
<dbReference type="PANTHER" id="PTHR43156">
    <property type="entry name" value="STAGE II SPORULATION PROTEIN E-RELATED"/>
    <property type="match status" value="1"/>
</dbReference>
<dbReference type="Gene3D" id="3.40.50.2300">
    <property type="match status" value="1"/>
</dbReference>
<dbReference type="InterPro" id="IPR003594">
    <property type="entry name" value="HATPase_dom"/>
</dbReference>
<evidence type="ECO:0000256" key="1">
    <source>
        <dbReference type="ARBA" id="ARBA00022801"/>
    </source>
</evidence>
<keyword evidence="4" id="KW-0418">Kinase</keyword>
<keyword evidence="1" id="KW-0378">Hydrolase</keyword>